<feature type="region of interest" description="Disordered" evidence="3">
    <location>
        <begin position="48"/>
        <end position="90"/>
    </location>
</feature>
<keyword evidence="5" id="KW-1185">Reference proteome</keyword>
<dbReference type="PROSITE" id="PS50088">
    <property type="entry name" value="ANK_REPEAT"/>
    <property type="match status" value="1"/>
</dbReference>
<sequence>MPPFSHDDFYDDEDEYDDYNDYDEDEDEDIAFFMYMFFQATNKAHARAAHRTRPKVDEESPEQYKARVQRAREVQIASEQRRKREAVHRKERIAEEKEKERIQAEQRQKMKLQTKKAQAEAARKLASDKAKEIKRKSQATRSAVFAAARSGQFEKVKKGVWQDSVDASGGEVATGCEEFAKEKLENPRETLLHIAARLGDQELVKWLDSHGADSEERDSHDLTPFQVAFKGGHVPIVQFFLEAYPPKDSDFKAIYTSPDETSLLSLAIESREPELVYIVLENKLATTEETEASWAFLFSAKGQEALKGSNPTVTRKEKADDIVKLVARYGGFSQTPAPARSIKQHKKAPQSPVPSTQAQGQSPGRSETPNQRSPTDTEDEGAEISEATVAQKLEPTNSVLWSSHIVKRAPFTSFTSTYYQTSIQPSMGRLAEMQRKLLEQMMGPEAMGVANANLTWSDEKKMDLGACPKSHTERLKTEYTAAKEANPNDPIFNRFQMEYESNIFAFVDECDRRIRAAHRRLEKTPEENAKTTNLMREIAEIELAIQGGTEKIETLGEQGKVDESMREMAAIEALKSEKADKERELQQLTDTSGASGHQKLRVCDVCGAYLSVLDSDRRLADHFGGKTNARNGRRQPPALRRLQTRQQVLLALGVTTVRRALAMNTVSAAIAIEDMTGELHATMTGEETVSAHEAQEGGGCFERQPRERLGMHMTASYEQDRLVQGLDAMDTTPIPLPVLPPPDPMDPSPILSLSENIIPPFLPPIPPPQSSFAIPDAQLQHDSAMFYHSGADTSEFQADAAPMLFPVADVSVTSFLNAPMEITPTPQMPLPTGYLPNIRTVLDAYQAASSPEQLDYSPGARNHSASPPSSHNPSPPSNKSSPSYSSGGSPLNIPVEDSTLPGGRSRANTSNSSPSTLSQVSSPPRRQRTTLVGKLLQDIAKTANEAGDALDNFEGAEGTPNFRERMDRISQILEELSMMGLADTNPASFIPLTPPNHQSMSVDHPIGVGAPALVPHDILTSNMYLGVPDPSRKRCGSGLEDERTVKAPKREPTDDVPLATFALQDSSVSPPINPTFPAIQNFVPMVPSNALPLSRPPSRPPTPSSTFSLPSAFSPIQPQGLSSPECPTFVPNGTRPGLGHTSASVPIISDAPHPPLPRAPWSDPQVPTISTTMASPTRHQFSLSVGSNSSVSVLPGPNAPIAFPSMTPATMILPPVAPANVVPAPVGPPAAEVTRTASFNGFAPKAMYAMSPYGVPYADSSAAASIFQGHNGSAPTTRPRQWSWHSNVGPKFTISKGPAGQSPSDDEDEDEDSDSEESVSGKTVIQHPTGQAASMVTDLSPECIKDLDRIFMSFLNDLCSNLDATDSKGEPIHQTLMAKKMQRLDESPDFRPFKFRILAFTNAFLEKARAYLWRHNVIRRFNEDGRKAKSKGNHTWNVEAKKVGGGLWEFKPFFCKIAGTPPDVAYCGLKWSWKPYLWHPQLSLKKSVITFSSIEAPDWLSWRKGELSGVPPPGTPSCEVMILANYTLDHADDLQVERTFSITVSPMSAYDSAGYSRSSKPPKRSTSDSALFQAPQRMAGRISRQDDTHVIRVLQNVAQRVTSEAQNQASSLPHPTRTEKGELKALVKQKHLLDQTVDAYDKAISGQGHTDARRLAVAAQQVVIQAAKTVIADRTVAGGGVPPQAEASGIQAVSVGELTDKTQDAIAMAVKLRGATSNDVDIIVTATSILKAQTPKVETPASMLPPTRPVPSAAAPSRVASVFPASNLSPLPEYC</sequence>
<dbReference type="GO" id="GO:0005685">
    <property type="term" value="C:U1 snRNP"/>
    <property type="evidence" value="ECO:0007669"/>
    <property type="project" value="InterPro"/>
</dbReference>
<dbReference type="CDD" id="cd22249">
    <property type="entry name" value="UDM1_RNF168_RNF169-like"/>
    <property type="match status" value="1"/>
</dbReference>
<evidence type="ECO:0000256" key="2">
    <source>
        <dbReference type="PROSITE-ProRule" id="PRU00023"/>
    </source>
</evidence>
<dbReference type="PANTHER" id="PTHR12375">
    <property type="entry name" value="RNA-BINDING PROTEIN LUC7-RELATED"/>
    <property type="match status" value="1"/>
</dbReference>
<feature type="compositionally biased region" description="Polar residues" evidence="3">
    <location>
        <begin position="1320"/>
        <end position="1333"/>
    </location>
</feature>
<dbReference type="Proteomes" id="UP000567179">
    <property type="component" value="Unassembled WGS sequence"/>
</dbReference>
<feature type="compositionally biased region" description="Polar residues" evidence="3">
    <location>
        <begin position="353"/>
        <end position="374"/>
    </location>
</feature>
<evidence type="ECO:0000313" key="5">
    <source>
        <dbReference type="Proteomes" id="UP000567179"/>
    </source>
</evidence>
<dbReference type="PROSITE" id="PS50297">
    <property type="entry name" value="ANK_REP_REGION"/>
    <property type="match status" value="1"/>
</dbReference>
<dbReference type="InterPro" id="IPR004882">
    <property type="entry name" value="Luc7-rel"/>
</dbReference>
<feature type="compositionally biased region" description="Polar residues" evidence="3">
    <location>
        <begin position="1269"/>
        <end position="1286"/>
    </location>
</feature>
<feature type="region of interest" description="Disordered" evidence="3">
    <location>
        <begin position="1550"/>
        <end position="1572"/>
    </location>
</feature>
<dbReference type="SMART" id="SM00248">
    <property type="entry name" value="ANK"/>
    <property type="match status" value="2"/>
</dbReference>
<dbReference type="Pfam" id="PF12796">
    <property type="entry name" value="Ank_2"/>
    <property type="match status" value="1"/>
</dbReference>
<feature type="compositionally biased region" description="Basic and acidic residues" evidence="3">
    <location>
        <begin position="54"/>
        <end position="73"/>
    </location>
</feature>
<dbReference type="EMBL" id="JAACJJ010000001">
    <property type="protein sequence ID" value="KAF5330470.1"/>
    <property type="molecule type" value="Genomic_DNA"/>
</dbReference>
<feature type="compositionally biased region" description="Low complexity" evidence="3">
    <location>
        <begin position="1104"/>
        <end position="1115"/>
    </location>
</feature>
<comment type="caution">
    <text evidence="4">The sequence shown here is derived from an EMBL/GenBank/DDBJ whole genome shotgun (WGS) entry which is preliminary data.</text>
</comment>
<name>A0A8H5BVS3_9AGAR</name>
<feature type="compositionally biased region" description="Basic residues" evidence="3">
    <location>
        <begin position="81"/>
        <end position="90"/>
    </location>
</feature>
<feature type="compositionally biased region" description="Basic and acidic residues" evidence="3">
    <location>
        <begin position="1040"/>
        <end position="1053"/>
    </location>
</feature>
<feature type="repeat" description="ANK" evidence="2">
    <location>
        <begin position="187"/>
        <end position="219"/>
    </location>
</feature>
<feature type="region of interest" description="Disordered" evidence="3">
    <location>
        <begin position="849"/>
        <end position="928"/>
    </location>
</feature>
<dbReference type="InterPro" id="IPR002110">
    <property type="entry name" value="Ankyrin_rpt"/>
</dbReference>
<organism evidence="4 5">
    <name type="scientific">Psilocybe cf. subviscida</name>
    <dbReference type="NCBI Taxonomy" id="2480587"/>
    <lineage>
        <taxon>Eukaryota</taxon>
        <taxon>Fungi</taxon>
        <taxon>Dikarya</taxon>
        <taxon>Basidiomycota</taxon>
        <taxon>Agaricomycotina</taxon>
        <taxon>Agaricomycetes</taxon>
        <taxon>Agaricomycetidae</taxon>
        <taxon>Agaricales</taxon>
        <taxon>Agaricineae</taxon>
        <taxon>Strophariaceae</taxon>
        <taxon>Psilocybe</taxon>
    </lineage>
</organism>
<keyword evidence="2" id="KW-0040">ANK repeat</keyword>
<feature type="compositionally biased region" description="Acidic residues" evidence="3">
    <location>
        <begin position="9"/>
        <end position="22"/>
    </location>
</feature>
<feature type="region of interest" description="Disordered" evidence="3">
    <location>
        <begin position="1269"/>
        <end position="1333"/>
    </location>
</feature>
<feature type="region of interest" description="Disordered" evidence="3">
    <location>
        <begin position="1033"/>
        <end position="1053"/>
    </location>
</feature>
<feature type="compositionally biased region" description="Low complexity" evidence="3">
    <location>
        <begin position="863"/>
        <end position="890"/>
    </location>
</feature>
<dbReference type="GO" id="GO:0003729">
    <property type="term" value="F:mRNA binding"/>
    <property type="evidence" value="ECO:0007669"/>
    <property type="project" value="InterPro"/>
</dbReference>
<reference evidence="4 5" key="1">
    <citation type="journal article" date="2020" name="ISME J.">
        <title>Uncovering the hidden diversity of litter-decomposition mechanisms in mushroom-forming fungi.</title>
        <authorList>
            <person name="Floudas D."/>
            <person name="Bentzer J."/>
            <person name="Ahren D."/>
            <person name="Johansson T."/>
            <person name="Persson P."/>
            <person name="Tunlid A."/>
        </authorList>
    </citation>
    <scope>NUCLEOTIDE SEQUENCE [LARGE SCALE GENOMIC DNA]</scope>
    <source>
        <strain evidence="4 5">CBS 101986</strain>
    </source>
</reference>
<dbReference type="InterPro" id="IPR036770">
    <property type="entry name" value="Ankyrin_rpt-contain_sf"/>
</dbReference>
<feature type="compositionally biased region" description="Pro residues" evidence="3">
    <location>
        <begin position="1094"/>
        <end position="1103"/>
    </location>
</feature>
<dbReference type="SUPFAM" id="SSF48403">
    <property type="entry name" value="Ankyrin repeat"/>
    <property type="match status" value="1"/>
</dbReference>
<protein>
    <recommendedName>
        <fullName evidence="6">Ankyrin repeat protein</fullName>
    </recommendedName>
</protein>
<feature type="compositionally biased region" description="Acidic residues" evidence="3">
    <location>
        <begin position="1304"/>
        <end position="1317"/>
    </location>
</feature>
<dbReference type="GO" id="GO:0006376">
    <property type="term" value="P:mRNA splice site recognition"/>
    <property type="evidence" value="ECO:0007669"/>
    <property type="project" value="InterPro"/>
</dbReference>
<feature type="region of interest" description="Disordered" evidence="3">
    <location>
        <begin position="334"/>
        <end position="382"/>
    </location>
</feature>
<proteinExistence type="inferred from homology"/>
<comment type="similarity">
    <text evidence="1">Belongs to the Luc7 family.</text>
</comment>
<evidence type="ECO:0008006" key="6">
    <source>
        <dbReference type="Google" id="ProtNLM"/>
    </source>
</evidence>
<feature type="region of interest" description="Disordered" evidence="3">
    <location>
        <begin position="1"/>
        <end position="22"/>
    </location>
</feature>
<accession>A0A8H5BVS3</accession>
<feature type="compositionally biased region" description="Low complexity" evidence="3">
    <location>
        <begin position="910"/>
        <end position="924"/>
    </location>
</feature>
<dbReference type="Pfam" id="PF03194">
    <property type="entry name" value="LUC7"/>
    <property type="match status" value="1"/>
</dbReference>
<evidence type="ECO:0000313" key="4">
    <source>
        <dbReference type="EMBL" id="KAF5330470.1"/>
    </source>
</evidence>
<evidence type="ECO:0000256" key="3">
    <source>
        <dbReference type="SAM" id="MobiDB-lite"/>
    </source>
</evidence>
<dbReference type="Gene3D" id="1.25.40.20">
    <property type="entry name" value="Ankyrin repeat-containing domain"/>
    <property type="match status" value="1"/>
</dbReference>
<gene>
    <name evidence="4" type="ORF">D9619_005917</name>
</gene>
<evidence type="ECO:0000256" key="1">
    <source>
        <dbReference type="ARBA" id="ARBA00005655"/>
    </source>
</evidence>
<dbReference type="OrthoDB" id="153872at2759"/>
<feature type="region of interest" description="Disordered" evidence="3">
    <location>
        <begin position="1090"/>
        <end position="1141"/>
    </location>
</feature>